<feature type="compositionally biased region" description="Polar residues" evidence="1">
    <location>
        <begin position="97"/>
        <end position="106"/>
    </location>
</feature>
<evidence type="ECO:0000313" key="2">
    <source>
        <dbReference type="EMBL" id="KAK7394715.1"/>
    </source>
</evidence>
<evidence type="ECO:0000313" key="3">
    <source>
        <dbReference type="Proteomes" id="UP001386955"/>
    </source>
</evidence>
<proteinExistence type="predicted"/>
<sequence length="112" mass="12537">MDIVFQLLSPRFHGSNGMKSRSLKEGGETHRYERYIVYPHKYDATFFGSCSSSVKITVKAYQVIPIMIQLSNIIVKAQLQNGNVPDGKKSSKAGQFPCTNYGSSNMKKLKTI</sequence>
<accession>A0AAN9SEQ9</accession>
<name>A0AAN9SEQ9_PSOTE</name>
<dbReference type="EMBL" id="JAYMYS010000004">
    <property type="protein sequence ID" value="KAK7394715.1"/>
    <property type="molecule type" value="Genomic_DNA"/>
</dbReference>
<comment type="caution">
    <text evidence="2">The sequence shown here is derived from an EMBL/GenBank/DDBJ whole genome shotgun (WGS) entry which is preliminary data.</text>
</comment>
<protein>
    <submittedName>
        <fullName evidence="2">Uncharacterized protein</fullName>
    </submittedName>
</protein>
<dbReference type="Proteomes" id="UP001386955">
    <property type="component" value="Unassembled WGS sequence"/>
</dbReference>
<dbReference type="AlphaFoldDB" id="A0AAN9SEQ9"/>
<gene>
    <name evidence="2" type="ORF">VNO78_15250</name>
</gene>
<evidence type="ECO:0000256" key="1">
    <source>
        <dbReference type="SAM" id="MobiDB-lite"/>
    </source>
</evidence>
<organism evidence="2 3">
    <name type="scientific">Psophocarpus tetragonolobus</name>
    <name type="common">Winged bean</name>
    <name type="synonym">Dolichos tetragonolobus</name>
    <dbReference type="NCBI Taxonomy" id="3891"/>
    <lineage>
        <taxon>Eukaryota</taxon>
        <taxon>Viridiplantae</taxon>
        <taxon>Streptophyta</taxon>
        <taxon>Embryophyta</taxon>
        <taxon>Tracheophyta</taxon>
        <taxon>Spermatophyta</taxon>
        <taxon>Magnoliopsida</taxon>
        <taxon>eudicotyledons</taxon>
        <taxon>Gunneridae</taxon>
        <taxon>Pentapetalae</taxon>
        <taxon>rosids</taxon>
        <taxon>fabids</taxon>
        <taxon>Fabales</taxon>
        <taxon>Fabaceae</taxon>
        <taxon>Papilionoideae</taxon>
        <taxon>50 kb inversion clade</taxon>
        <taxon>NPAAA clade</taxon>
        <taxon>indigoferoid/millettioid clade</taxon>
        <taxon>Phaseoleae</taxon>
        <taxon>Psophocarpus</taxon>
    </lineage>
</organism>
<keyword evidence="3" id="KW-1185">Reference proteome</keyword>
<feature type="region of interest" description="Disordered" evidence="1">
    <location>
        <begin position="83"/>
        <end position="112"/>
    </location>
</feature>
<reference evidence="2 3" key="1">
    <citation type="submission" date="2024-01" db="EMBL/GenBank/DDBJ databases">
        <title>The genomes of 5 underutilized Papilionoideae crops provide insights into root nodulation and disease resistanc.</title>
        <authorList>
            <person name="Jiang F."/>
        </authorList>
    </citation>
    <scope>NUCLEOTIDE SEQUENCE [LARGE SCALE GENOMIC DNA]</scope>
    <source>
        <strain evidence="2">DUOXIRENSHENG_FW03</strain>
        <tissue evidence="2">Leaves</tissue>
    </source>
</reference>